<evidence type="ECO:0000313" key="1">
    <source>
        <dbReference type="EMBL" id="KAJ8010991.1"/>
    </source>
</evidence>
<sequence length="290" mass="33132">MDQSGLTEYQLNSSIKAEDAVPESFAILEQITAYFFLVIFFFSITGNGLMLVVLCRYENWRRVTNLFILNLLTSDLLFTLTLPFWALYHLQHWLFGEMACKLMTGLYFTGFYSSIMLLTCLTLDRFMTVVVPSWNAAPKRRLRFAWSACVASWVISLAASLCEITSTQVQEVDNGTFTCEASTVSEEEEILGYYLQVSLLFVLPLTIIICSYSAILRKVLVTATRRPHRTILAVFFIVLAFFICWTPYNLVLFLQTVHPSVVDSDYRRWLDVSYVTTPLLSAELLGKTGR</sequence>
<protein>
    <submittedName>
        <fullName evidence="1">Uncharacterized protein</fullName>
    </submittedName>
</protein>
<proteinExistence type="predicted"/>
<name>A0ACC2H4V1_DALPE</name>
<organism evidence="1 2">
    <name type="scientific">Dallia pectoralis</name>
    <name type="common">Alaska blackfish</name>
    <dbReference type="NCBI Taxonomy" id="75939"/>
    <lineage>
        <taxon>Eukaryota</taxon>
        <taxon>Metazoa</taxon>
        <taxon>Chordata</taxon>
        <taxon>Craniata</taxon>
        <taxon>Vertebrata</taxon>
        <taxon>Euteleostomi</taxon>
        <taxon>Actinopterygii</taxon>
        <taxon>Neopterygii</taxon>
        <taxon>Teleostei</taxon>
        <taxon>Protacanthopterygii</taxon>
        <taxon>Esociformes</taxon>
        <taxon>Umbridae</taxon>
        <taxon>Dallia</taxon>
    </lineage>
</organism>
<dbReference type="EMBL" id="CM055732">
    <property type="protein sequence ID" value="KAJ8010991.1"/>
    <property type="molecule type" value="Genomic_DNA"/>
</dbReference>
<gene>
    <name evidence="1" type="ORF">DPEC_G00053570</name>
</gene>
<accession>A0ACC2H4V1</accession>
<comment type="caution">
    <text evidence="1">The sequence shown here is derived from an EMBL/GenBank/DDBJ whole genome shotgun (WGS) entry which is preliminary data.</text>
</comment>
<dbReference type="Proteomes" id="UP001157502">
    <property type="component" value="Chromosome 5"/>
</dbReference>
<evidence type="ECO:0000313" key="2">
    <source>
        <dbReference type="Proteomes" id="UP001157502"/>
    </source>
</evidence>
<reference evidence="1" key="1">
    <citation type="submission" date="2021-05" db="EMBL/GenBank/DDBJ databases">
        <authorList>
            <person name="Pan Q."/>
            <person name="Jouanno E."/>
            <person name="Zahm M."/>
            <person name="Klopp C."/>
            <person name="Cabau C."/>
            <person name="Louis A."/>
            <person name="Berthelot C."/>
            <person name="Parey E."/>
            <person name="Roest Crollius H."/>
            <person name="Montfort J."/>
            <person name="Robinson-Rechavi M."/>
            <person name="Bouchez O."/>
            <person name="Lampietro C."/>
            <person name="Lopez Roques C."/>
            <person name="Donnadieu C."/>
            <person name="Postlethwait J."/>
            <person name="Bobe J."/>
            <person name="Dillon D."/>
            <person name="Chandos A."/>
            <person name="von Hippel F."/>
            <person name="Guiguen Y."/>
        </authorList>
    </citation>
    <scope>NUCLEOTIDE SEQUENCE</scope>
    <source>
        <strain evidence="1">YG-Jan2019</strain>
    </source>
</reference>
<keyword evidence="2" id="KW-1185">Reference proteome</keyword>